<reference evidence="5" key="1">
    <citation type="journal article" date="2023" name="Mol. Phylogenet. Evol.">
        <title>Genome-scale phylogeny and comparative genomics of the fungal order Sordariales.</title>
        <authorList>
            <person name="Hensen N."/>
            <person name="Bonometti L."/>
            <person name="Westerberg I."/>
            <person name="Brannstrom I.O."/>
            <person name="Guillou S."/>
            <person name="Cros-Aarteil S."/>
            <person name="Calhoun S."/>
            <person name="Haridas S."/>
            <person name="Kuo A."/>
            <person name="Mondo S."/>
            <person name="Pangilinan J."/>
            <person name="Riley R."/>
            <person name="LaButti K."/>
            <person name="Andreopoulos B."/>
            <person name="Lipzen A."/>
            <person name="Chen C."/>
            <person name="Yan M."/>
            <person name="Daum C."/>
            <person name="Ng V."/>
            <person name="Clum A."/>
            <person name="Steindorff A."/>
            <person name="Ohm R.A."/>
            <person name="Martin F."/>
            <person name="Silar P."/>
            <person name="Natvig D.O."/>
            <person name="Lalanne C."/>
            <person name="Gautier V."/>
            <person name="Ament-Velasquez S.L."/>
            <person name="Kruys A."/>
            <person name="Hutchinson M.I."/>
            <person name="Powell A.J."/>
            <person name="Barry K."/>
            <person name="Miller A.N."/>
            <person name="Grigoriev I.V."/>
            <person name="Debuchy R."/>
            <person name="Gladieux P."/>
            <person name="Hiltunen Thoren M."/>
            <person name="Johannesson H."/>
        </authorList>
    </citation>
    <scope>NUCLEOTIDE SEQUENCE</scope>
    <source>
        <strain evidence="5">CBS 508.74</strain>
    </source>
</reference>
<feature type="compositionally biased region" description="Basic and acidic residues" evidence="3">
    <location>
        <begin position="135"/>
        <end position="152"/>
    </location>
</feature>
<feature type="compositionally biased region" description="Basic and acidic residues" evidence="3">
    <location>
        <begin position="283"/>
        <end position="313"/>
    </location>
</feature>
<evidence type="ECO:0000313" key="6">
    <source>
        <dbReference type="Proteomes" id="UP001302812"/>
    </source>
</evidence>
<dbReference type="PROSITE" id="PS50102">
    <property type="entry name" value="RRM"/>
    <property type="match status" value="1"/>
</dbReference>
<feature type="compositionally biased region" description="Low complexity" evidence="3">
    <location>
        <begin position="111"/>
        <end position="122"/>
    </location>
</feature>
<dbReference type="GeneID" id="89938210"/>
<dbReference type="GO" id="GO:0005730">
    <property type="term" value="C:nucleolus"/>
    <property type="evidence" value="ECO:0007669"/>
    <property type="project" value="TreeGrafter"/>
</dbReference>
<keyword evidence="6" id="KW-1185">Reference proteome</keyword>
<dbReference type="InterPro" id="IPR000504">
    <property type="entry name" value="RRM_dom"/>
</dbReference>
<evidence type="ECO:0000313" key="5">
    <source>
        <dbReference type="EMBL" id="KAK4117440.1"/>
    </source>
</evidence>
<feature type="compositionally biased region" description="Basic residues" evidence="3">
    <location>
        <begin position="153"/>
        <end position="162"/>
    </location>
</feature>
<name>A0AAN6YX86_9PEZI</name>
<dbReference type="CDD" id="cd12400">
    <property type="entry name" value="RRM_Nop6"/>
    <property type="match status" value="1"/>
</dbReference>
<feature type="compositionally biased region" description="Basic residues" evidence="3">
    <location>
        <begin position="68"/>
        <end position="90"/>
    </location>
</feature>
<dbReference type="PANTHER" id="PTHR23236">
    <property type="entry name" value="EUKARYOTIC TRANSLATION INITIATION FACTOR 4B/4H"/>
    <property type="match status" value="1"/>
</dbReference>
<dbReference type="SMART" id="SM00360">
    <property type="entry name" value="RRM"/>
    <property type="match status" value="1"/>
</dbReference>
<proteinExistence type="predicted"/>
<dbReference type="PANTHER" id="PTHR23236:SF51">
    <property type="entry name" value="NUCLEOLAR PROTEIN 6"/>
    <property type="match status" value="1"/>
</dbReference>
<reference evidence="5" key="2">
    <citation type="submission" date="2023-05" db="EMBL/GenBank/DDBJ databases">
        <authorList>
            <consortium name="Lawrence Berkeley National Laboratory"/>
            <person name="Steindorff A."/>
            <person name="Hensen N."/>
            <person name="Bonometti L."/>
            <person name="Westerberg I."/>
            <person name="Brannstrom I.O."/>
            <person name="Guillou S."/>
            <person name="Cros-Aarteil S."/>
            <person name="Calhoun S."/>
            <person name="Haridas S."/>
            <person name="Kuo A."/>
            <person name="Mondo S."/>
            <person name="Pangilinan J."/>
            <person name="Riley R."/>
            <person name="Labutti K."/>
            <person name="Andreopoulos B."/>
            <person name="Lipzen A."/>
            <person name="Chen C."/>
            <person name="Yanf M."/>
            <person name="Daum C."/>
            <person name="Ng V."/>
            <person name="Clum A."/>
            <person name="Ohm R."/>
            <person name="Martin F."/>
            <person name="Silar P."/>
            <person name="Natvig D."/>
            <person name="Lalanne C."/>
            <person name="Gautier V."/>
            <person name="Ament-Velasquez S.L."/>
            <person name="Kruys A."/>
            <person name="Hutchinson M.I."/>
            <person name="Powell A.J."/>
            <person name="Barry K."/>
            <person name="Miller A.N."/>
            <person name="Grigoriev I.V."/>
            <person name="Debuchy R."/>
            <person name="Gladieux P."/>
            <person name="Thoren M.H."/>
            <person name="Johannesson H."/>
        </authorList>
    </citation>
    <scope>NUCLEOTIDE SEQUENCE</scope>
    <source>
        <strain evidence="5">CBS 508.74</strain>
    </source>
</reference>
<dbReference type="Gene3D" id="3.30.70.330">
    <property type="match status" value="1"/>
</dbReference>
<dbReference type="Proteomes" id="UP001302812">
    <property type="component" value="Unassembled WGS sequence"/>
</dbReference>
<dbReference type="GO" id="GO:0042274">
    <property type="term" value="P:ribosomal small subunit biogenesis"/>
    <property type="evidence" value="ECO:0007669"/>
    <property type="project" value="TreeGrafter"/>
</dbReference>
<comment type="caution">
    <text evidence="5">The sequence shown here is derived from an EMBL/GenBank/DDBJ whole genome shotgun (WGS) entry which is preliminary data.</text>
</comment>
<dbReference type="GO" id="GO:0019843">
    <property type="term" value="F:rRNA binding"/>
    <property type="evidence" value="ECO:0007669"/>
    <property type="project" value="TreeGrafter"/>
</dbReference>
<evidence type="ECO:0000256" key="2">
    <source>
        <dbReference type="PROSITE-ProRule" id="PRU00176"/>
    </source>
</evidence>
<feature type="compositionally biased region" description="Basic and acidic residues" evidence="3">
    <location>
        <begin position="320"/>
        <end position="334"/>
    </location>
</feature>
<protein>
    <recommendedName>
        <fullName evidence="4">RRM domain-containing protein</fullName>
    </recommendedName>
</protein>
<feature type="domain" description="RRM" evidence="4">
    <location>
        <begin position="193"/>
        <end position="276"/>
    </location>
</feature>
<dbReference type="InterPro" id="IPR035979">
    <property type="entry name" value="RBD_domain_sf"/>
</dbReference>
<dbReference type="InterPro" id="IPR012677">
    <property type="entry name" value="Nucleotide-bd_a/b_plait_sf"/>
</dbReference>
<dbReference type="InterPro" id="IPR034228">
    <property type="entry name" value="Nop6_RRM"/>
</dbReference>
<evidence type="ECO:0000256" key="3">
    <source>
        <dbReference type="SAM" id="MobiDB-lite"/>
    </source>
</evidence>
<keyword evidence="1 2" id="KW-0694">RNA-binding</keyword>
<organism evidence="5 6">
    <name type="scientific">Canariomyces notabilis</name>
    <dbReference type="NCBI Taxonomy" id="2074819"/>
    <lineage>
        <taxon>Eukaryota</taxon>
        <taxon>Fungi</taxon>
        <taxon>Dikarya</taxon>
        <taxon>Ascomycota</taxon>
        <taxon>Pezizomycotina</taxon>
        <taxon>Sordariomycetes</taxon>
        <taxon>Sordariomycetidae</taxon>
        <taxon>Sordariales</taxon>
        <taxon>Chaetomiaceae</taxon>
        <taxon>Canariomyces</taxon>
    </lineage>
</organism>
<evidence type="ECO:0000256" key="1">
    <source>
        <dbReference type="ARBA" id="ARBA00022884"/>
    </source>
</evidence>
<dbReference type="AlphaFoldDB" id="A0AAN6YX86"/>
<dbReference type="SUPFAM" id="SSF54928">
    <property type="entry name" value="RNA-binding domain, RBD"/>
    <property type="match status" value="1"/>
</dbReference>
<dbReference type="EMBL" id="MU853332">
    <property type="protein sequence ID" value="KAK4117440.1"/>
    <property type="molecule type" value="Genomic_DNA"/>
</dbReference>
<accession>A0AAN6YX86</accession>
<feature type="compositionally biased region" description="Basic and acidic residues" evidence="3">
    <location>
        <begin position="91"/>
        <end position="101"/>
    </location>
</feature>
<dbReference type="FunFam" id="3.30.70.330:FF:000376">
    <property type="entry name" value="Putative RNA binding protein"/>
    <property type="match status" value="1"/>
</dbReference>
<sequence>MAKFSKKRQRTSDEDAADDHDAAPIVKKNKLDSAGNAKATKKGFKTKEPGSEPALADGASEPKPEKKEKKKDKKDKTGKKEKKDRVKKKKGEKEQNKHTEAEIEPGTTNLAIRTAPEAAAAASEDTSERPQAQDSETHERSDSKSRDDDKSKEKKKKKKKEKKEKTKQTATQQSTPQDDEDTITGGEGKQTRFICFVGNLPFTASRAAVERHFSSLSPISVRLLTQRDDPSKSRGIAFVEFGRYDHMKTCLAKFHHTEFDDGISPPRRINVELTAGGGGKTAARRDKIKEKNAKLNEERAQRIKKEKEKEKGEAAGNDTHGGKTQEQRDEEAIHPSRRSRVPYGQQK</sequence>
<feature type="region of interest" description="Disordered" evidence="3">
    <location>
        <begin position="1"/>
        <end position="186"/>
    </location>
</feature>
<evidence type="ECO:0000259" key="4">
    <source>
        <dbReference type="PROSITE" id="PS50102"/>
    </source>
</evidence>
<gene>
    <name evidence="5" type="ORF">N656DRAFT_773565</name>
</gene>
<dbReference type="Pfam" id="PF00076">
    <property type="entry name" value="RRM_1"/>
    <property type="match status" value="1"/>
</dbReference>
<feature type="region of interest" description="Disordered" evidence="3">
    <location>
        <begin position="273"/>
        <end position="347"/>
    </location>
</feature>
<dbReference type="RefSeq" id="XP_064675010.1">
    <property type="nucleotide sequence ID" value="XM_064814085.1"/>
</dbReference>